<feature type="compositionally biased region" description="Basic and acidic residues" evidence="1">
    <location>
        <begin position="442"/>
        <end position="456"/>
    </location>
</feature>
<feature type="region of interest" description="Disordered" evidence="1">
    <location>
        <begin position="1"/>
        <end position="74"/>
    </location>
</feature>
<dbReference type="RefSeq" id="XP_024922230.3">
    <property type="nucleotide sequence ID" value="XM_025066462.3"/>
</dbReference>
<feature type="compositionally biased region" description="Polar residues" evidence="1">
    <location>
        <begin position="63"/>
        <end position="72"/>
    </location>
</feature>
<sequence length="456" mass="49485">MDQGDLGNNPNASASIPLKRKRGRPRKYPKLKFEEGVHIPRNQNLYRGESSTVPPPPGFEGINGNQPRQAAPSNDVPDVMVGKAVSGVIEAVFDAGYLLKVRVDNSDATLRGVVFKSGRCIPVSEANDIAPDIQMIRRHEIPFPAGNYTQFRGHNPRSKERNEQQLNSQRDRTHTTKEAQMSDPVPRAAPHYTNHVGSKSKQVLSTAAQTASPAIPWGSVVPVLLQPANLSNGLSLAGEPTPLPRGNVAAVKGKQIQVASHPSNGSVSTSQLTTDGMQASQPQTNHQPIYEGLQFENGRYAQPPIEMLGDTEARSMKLPGMPFEKLVTEVIKRIQVPPEPADTQTDRKSAVKMPVNDSDRSMDVQDNNVDQPLAIEPLQSVEPGVHNQPEPASKPVENDRTSKMSELLQVLQDTVTENQAPEDGESASASGLKSDDILSPETENKEKGTDDSKTCP</sequence>
<proteinExistence type="predicted"/>
<feature type="compositionally biased region" description="Basic and acidic residues" evidence="1">
    <location>
        <begin position="157"/>
        <end position="177"/>
    </location>
</feature>
<dbReference type="AlphaFoldDB" id="A0A6P4AQ81"/>
<evidence type="ECO:0000313" key="2">
    <source>
        <dbReference type="Proteomes" id="UP001652623"/>
    </source>
</evidence>
<evidence type="ECO:0000313" key="6">
    <source>
        <dbReference type="RefSeq" id="XP_024922230.3"/>
    </source>
</evidence>
<feature type="compositionally biased region" description="Basic residues" evidence="1">
    <location>
        <begin position="18"/>
        <end position="30"/>
    </location>
</feature>
<protein>
    <submittedName>
        <fullName evidence="3 4">Uncharacterized protein LOC107432055 isoform X1</fullName>
    </submittedName>
</protein>
<reference evidence="2 3" key="1">
    <citation type="submission" date="2025-05" db="UniProtKB">
        <authorList>
            <consortium name="RefSeq"/>
        </authorList>
    </citation>
    <scope>NUCLEOTIDE SEQUENCE [LARGE SCALE GENOMIC DNA]</scope>
    <source>
        <tissue evidence="3 4">Seedling</tissue>
    </source>
</reference>
<dbReference type="Proteomes" id="UP001652623">
    <property type="component" value="Chromosome 1"/>
</dbReference>
<evidence type="ECO:0000313" key="5">
    <source>
        <dbReference type="RefSeq" id="XP_015898616.3"/>
    </source>
</evidence>
<feature type="compositionally biased region" description="Polar residues" evidence="1">
    <location>
        <begin position="41"/>
        <end position="52"/>
    </location>
</feature>
<feature type="region of interest" description="Disordered" evidence="1">
    <location>
        <begin position="259"/>
        <end position="284"/>
    </location>
</feature>
<evidence type="ECO:0000256" key="1">
    <source>
        <dbReference type="SAM" id="MobiDB-lite"/>
    </source>
</evidence>
<keyword evidence="2" id="KW-1185">Reference proteome</keyword>
<dbReference type="RefSeq" id="XP_015898616.3">
    <property type="nucleotide sequence ID" value="XM_016043130.4"/>
</dbReference>
<evidence type="ECO:0000313" key="3">
    <source>
        <dbReference type="RefSeq" id="XP_015898600.3"/>
    </source>
</evidence>
<feature type="region of interest" description="Disordered" evidence="1">
    <location>
        <begin position="380"/>
        <end position="456"/>
    </location>
</feature>
<dbReference type="KEGG" id="zju:107432055"/>
<dbReference type="InterPro" id="IPR045881">
    <property type="entry name" value="MNM1-like"/>
</dbReference>
<gene>
    <name evidence="3 4 5 6" type="primary">LOC107432055</name>
</gene>
<dbReference type="PANTHER" id="PTHR34682">
    <property type="entry name" value="AT HOOK MOTIF-CONTAINING PROTEIN"/>
    <property type="match status" value="1"/>
</dbReference>
<feature type="region of interest" description="Disordered" evidence="1">
    <location>
        <begin position="145"/>
        <end position="201"/>
    </location>
</feature>
<feature type="compositionally biased region" description="Polar residues" evidence="1">
    <location>
        <begin position="1"/>
        <end position="14"/>
    </location>
</feature>
<accession>A0A6P4AQ81</accession>
<evidence type="ECO:0000313" key="4">
    <source>
        <dbReference type="RefSeq" id="XP_015898608.3"/>
    </source>
</evidence>
<dbReference type="GeneID" id="107432055"/>
<dbReference type="PANTHER" id="PTHR34682:SF1">
    <property type="entry name" value="PROTEIN METABOLIC NETWORK MODULATOR 1"/>
    <property type="match status" value="1"/>
</dbReference>
<dbReference type="RefSeq" id="XP_015898608.3">
    <property type="nucleotide sequence ID" value="XM_016043122.4"/>
</dbReference>
<name>A0A6P4AQ81_ZIZJJ</name>
<organism evidence="2 3">
    <name type="scientific">Ziziphus jujuba</name>
    <name type="common">Chinese jujube</name>
    <name type="synonym">Ziziphus sativa</name>
    <dbReference type="NCBI Taxonomy" id="326968"/>
    <lineage>
        <taxon>Eukaryota</taxon>
        <taxon>Viridiplantae</taxon>
        <taxon>Streptophyta</taxon>
        <taxon>Embryophyta</taxon>
        <taxon>Tracheophyta</taxon>
        <taxon>Spermatophyta</taxon>
        <taxon>Magnoliopsida</taxon>
        <taxon>eudicotyledons</taxon>
        <taxon>Gunneridae</taxon>
        <taxon>Pentapetalae</taxon>
        <taxon>rosids</taxon>
        <taxon>fabids</taxon>
        <taxon>Rosales</taxon>
        <taxon>Rhamnaceae</taxon>
        <taxon>Paliureae</taxon>
        <taxon>Ziziphus</taxon>
    </lineage>
</organism>
<feature type="region of interest" description="Disordered" evidence="1">
    <location>
        <begin position="335"/>
        <end position="365"/>
    </location>
</feature>
<dbReference type="RefSeq" id="XP_015898600.3">
    <property type="nucleotide sequence ID" value="XM_016043114.4"/>
</dbReference>